<sequence>MNDWDDDEVNESDADEENDSDDDDEVGQSTRKQERIDCMFSVSQGHYLCIH</sequence>
<reference evidence="3" key="1">
    <citation type="journal article" date="2017" name="Nat. Ecol. Evol.">
        <title>Genome expansion and lineage-specific genetic innovations in the forest pathogenic fungi Armillaria.</title>
        <authorList>
            <person name="Sipos G."/>
            <person name="Prasanna A.N."/>
            <person name="Walter M.C."/>
            <person name="O'Connor E."/>
            <person name="Balint B."/>
            <person name="Krizsan K."/>
            <person name="Kiss B."/>
            <person name="Hess J."/>
            <person name="Varga T."/>
            <person name="Slot J."/>
            <person name="Riley R."/>
            <person name="Boka B."/>
            <person name="Rigling D."/>
            <person name="Barry K."/>
            <person name="Lee J."/>
            <person name="Mihaltcheva S."/>
            <person name="LaButti K."/>
            <person name="Lipzen A."/>
            <person name="Waldron R."/>
            <person name="Moloney N.M."/>
            <person name="Sperisen C."/>
            <person name="Kredics L."/>
            <person name="Vagvoelgyi C."/>
            <person name="Patrignani A."/>
            <person name="Fitzpatrick D."/>
            <person name="Nagy I."/>
            <person name="Doyle S."/>
            <person name="Anderson J.B."/>
            <person name="Grigoriev I.V."/>
            <person name="Gueldener U."/>
            <person name="Muensterkoetter M."/>
            <person name="Nagy L.G."/>
        </authorList>
    </citation>
    <scope>NUCLEOTIDE SEQUENCE [LARGE SCALE GENOMIC DNA]</scope>
    <source>
        <strain evidence="3">28-4</strain>
    </source>
</reference>
<dbReference type="Proteomes" id="UP000218334">
    <property type="component" value="Unassembled WGS sequence"/>
</dbReference>
<evidence type="ECO:0000313" key="3">
    <source>
        <dbReference type="Proteomes" id="UP000218334"/>
    </source>
</evidence>
<protein>
    <submittedName>
        <fullName evidence="2">Uncharacterized protein</fullName>
    </submittedName>
</protein>
<accession>A0A2H3B582</accession>
<evidence type="ECO:0000256" key="1">
    <source>
        <dbReference type="SAM" id="MobiDB-lite"/>
    </source>
</evidence>
<evidence type="ECO:0000313" key="2">
    <source>
        <dbReference type="EMBL" id="PBK66011.1"/>
    </source>
</evidence>
<organism evidence="2 3">
    <name type="scientific">Armillaria solidipes</name>
    <dbReference type="NCBI Taxonomy" id="1076256"/>
    <lineage>
        <taxon>Eukaryota</taxon>
        <taxon>Fungi</taxon>
        <taxon>Dikarya</taxon>
        <taxon>Basidiomycota</taxon>
        <taxon>Agaricomycotina</taxon>
        <taxon>Agaricomycetes</taxon>
        <taxon>Agaricomycetidae</taxon>
        <taxon>Agaricales</taxon>
        <taxon>Marasmiineae</taxon>
        <taxon>Physalacriaceae</taxon>
        <taxon>Armillaria</taxon>
    </lineage>
</organism>
<gene>
    <name evidence="2" type="ORF">ARMSODRAFT_960458</name>
</gene>
<name>A0A2H3B582_9AGAR</name>
<proteinExistence type="predicted"/>
<dbReference type="AlphaFoldDB" id="A0A2H3B582"/>
<dbReference type="EMBL" id="KZ293442">
    <property type="protein sequence ID" value="PBK66011.1"/>
    <property type="molecule type" value="Genomic_DNA"/>
</dbReference>
<feature type="compositionally biased region" description="Acidic residues" evidence="1">
    <location>
        <begin position="1"/>
        <end position="26"/>
    </location>
</feature>
<feature type="region of interest" description="Disordered" evidence="1">
    <location>
        <begin position="1"/>
        <end position="35"/>
    </location>
</feature>
<keyword evidence="3" id="KW-1185">Reference proteome</keyword>